<evidence type="ECO:0000313" key="13">
    <source>
        <dbReference type="Proteomes" id="UP001648503"/>
    </source>
</evidence>
<dbReference type="InterPro" id="IPR000719">
    <property type="entry name" value="Prot_kinase_dom"/>
</dbReference>
<gene>
    <name evidence="12" type="ORF">BASA50_004224</name>
</gene>
<evidence type="ECO:0000256" key="4">
    <source>
        <dbReference type="ARBA" id="ARBA00022679"/>
    </source>
</evidence>
<keyword evidence="5" id="KW-0547">Nucleotide-binding</keyword>
<evidence type="ECO:0000256" key="1">
    <source>
        <dbReference type="ARBA" id="ARBA00004340"/>
    </source>
</evidence>
<dbReference type="Pfam" id="PF00069">
    <property type="entry name" value="Pkinase"/>
    <property type="match status" value="1"/>
</dbReference>
<evidence type="ECO:0000256" key="3">
    <source>
        <dbReference type="ARBA" id="ARBA00022527"/>
    </source>
</evidence>
<dbReference type="PANTHER" id="PTHR22984">
    <property type="entry name" value="SERINE/THREONINE-PROTEIN KINASE PIM"/>
    <property type="match status" value="1"/>
</dbReference>
<feature type="domain" description="Protein kinase" evidence="11">
    <location>
        <begin position="172"/>
        <end position="424"/>
    </location>
</feature>
<comment type="catalytic activity">
    <reaction evidence="8">
        <text>L-threonyl-[protein] + ATP = O-phospho-L-threonyl-[protein] + ADP + H(+)</text>
        <dbReference type="Rhea" id="RHEA:46608"/>
        <dbReference type="Rhea" id="RHEA-COMP:11060"/>
        <dbReference type="Rhea" id="RHEA-COMP:11605"/>
        <dbReference type="ChEBI" id="CHEBI:15378"/>
        <dbReference type="ChEBI" id="CHEBI:30013"/>
        <dbReference type="ChEBI" id="CHEBI:30616"/>
        <dbReference type="ChEBI" id="CHEBI:61977"/>
        <dbReference type="ChEBI" id="CHEBI:456216"/>
        <dbReference type="EC" id="2.7.11.1"/>
    </reaction>
</comment>
<comment type="subcellular location">
    <subcellularLocation>
        <location evidence="1">Host cell</location>
    </subcellularLocation>
</comment>
<dbReference type="SUPFAM" id="SSF56112">
    <property type="entry name" value="Protein kinase-like (PK-like)"/>
    <property type="match status" value="1"/>
</dbReference>
<comment type="caution">
    <text evidence="12">The sequence shown here is derived from an EMBL/GenBank/DDBJ whole genome shotgun (WGS) entry which is preliminary data.</text>
</comment>
<accession>A0ABQ8FGP5</accession>
<evidence type="ECO:0000256" key="7">
    <source>
        <dbReference type="ARBA" id="ARBA00022840"/>
    </source>
</evidence>
<keyword evidence="4" id="KW-0808">Transferase</keyword>
<dbReference type="PANTHER" id="PTHR22984:SF25">
    <property type="entry name" value="PROTEIN KINASE DOMAIN-CONTAINING PROTEIN"/>
    <property type="match status" value="1"/>
</dbReference>
<reference evidence="12 13" key="1">
    <citation type="submission" date="2021-02" db="EMBL/GenBank/DDBJ databases">
        <title>Variation within the Batrachochytrium salamandrivorans European outbreak.</title>
        <authorList>
            <person name="Kelly M."/>
            <person name="Pasmans F."/>
            <person name="Shea T.P."/>
            <person name="Munoz J.F."/>
            <person name="Carranza S."/>
            <person name="Cuomo C.A."/>
            <person name="Martel A."/>
        </authorList>
    </citation>
    <scope>NUCLEOTIDE SEQUENCE [LARGE SCALE GENOMIC DNA]</scope>
    <source>
        <strain evidence="12 13">AMFP18/2</strain>
    </source>
</reference>
<evidence type="ECO:0000256" key="10">
    <source>
        <dbReference type="SAM" id="MobiDB-lite"/>
    </source>
</evidence>
<keyword evidence="7" id="KW-0067">ATP-binding</keyword>
<evidence type="ECO:0000256" key="6">
    <source>
        <dbReference type="ARBA" id="ARBA00022777"/>
    </source>
</evidence>
<feature type="compositionally biased region" description="Low complexity" evidence="10">
    <location>
        <begin position="109"/>
        <end position="125"/>
    </location>
</feature>
<dbReference type="PROSITE" id="PS50011">
    <property type="entry name" value="PROTEIN_KINASE_DOM"/>
    <property type="match status" value="1"/>
</dbReference>
<protein>
    <recommendedName>
        <fullName evidence="2">non-specific serine/threonine protein kinase</fullName>
        <ecNumber evidence="2">2.7.11.1</ecNumber>
    </recommendedName>
</protein>
<evidence type="ECO:0000256" key="8">
    <source>
        <dbReference type="ARBA" id="ARBA00047899"/>
    </source>
</evidence>
<dbReference type="SMART" id="SM00220">
    <property type="entry name" value="S_TKc"/>
    <property type="match status" value="1"/>
</dbReference>
<dbReference type="InterPro" id="IPR051138">
    <property type="entry name" value="PIM_Ser/Thr_kinase"/>
</dbReference>
<organism evidence="12 13">
    <name type="scientific">Batrachochytrium salamandrivorans</name>
    <dbReference type="NCBI Taxonomy" id="1357716"/>
    <lineage>
        <taxon>Eukaryota</taxon>
        <taxon>Fungi</taxon>
        <taxon>Fungi incertae sedis</taxon>
        <taxon>Chytridiomycota</taxon>
        <taxon>Chytridiomycota incertae sedis</taxon>
        <taxon>Chytridiomycetes</taxon>
        <taxon>Rhizophydiales</taxon>
        <taxon>Rhizophydiales incertae sedis</taxon>
        <taxon>Batrachochytrium</taxon>
    </lineage>
</organism>
<comment type="catalytic activity">
    <reaction evidence="9">
        <text>L-seryl-[protein] + ATP = O-phospho-L-seryl-[protein] + ADP + H(+)</text>
        <dbReference type="Rhea" id="RHEA:17989"/>
        <dbReference type="Rhea" id="RHEA-COMP:9863"/>
        <dbReference type="Rhea" id="RHEA-COMP:11604"/>
        <dbReference type="ChEBI" id="CHEBI:15378"/>
        <dbReference type="ChEBI" id="CHEBI:29999"/>
        <dbReference type="ChEBI" id="CHEBI:30616"/>
        <dbReference type="ChEBI" id="CHEBI:83421"/>
        <dbReference type="ChEBI" id="CHEBI:456216"/>
        <dbReference type="EC" id="2.7.11.1"/>
    </reaction>
</comment>
<sequence length="425" mass="47962">MVYSYCYSQLELYTLKLVFDPLLWVLRHFTTHYAGQTNQGNTNDGDGVDVNQASISKDATSLPQRVHSLGLPKALQESDTPDQSSISSSVDLQPGEECTGGHGIRKVSKSCSQQQSPSVSQSSTSHDPPQSDEMSLPVYLEKSEVESYSQSWNTEQYRRFIVGEARYFESEYFTMKILGEGRYGVVYLATKNSNGLKVAYKSIQKSKIHPYALESHPPPRCHIPNTLGHSEEQSVAQCMSPRPPNLMVPHELLLQIYLREKTQLDIETARDILREIVNAMMFLKRQGVVHNDIHAGNVIYNTEEGTVKLIDFGISDVFKEWTGGKSFPLKHLDSSSTALEYKARIKELRSMQRIGQLLSNLLTGERGYGTHFKYGELMRKTILPDPDSSKSVLKEKAIHLVNILVSLDMNRMPSIETILKHPFFD</sequence>
<evidence type="ECO:0000256" key="5">
    <source>
        <dbReference type="ARBA" id="ARBA00022741"/>
    </source>
</evidence>
<evidence type="ECO:0000259" key="11">
    <source>
        <dbReference type="PROSITE" id="PS50011"/>
    </source>
</evidence>
<dbReference type="Gene3D" id="3.30.200.20">
    <property type="entry name" value="Phosphorylase Kinase, domain 1"/>
    <property type="match status" value="1"/>
</dbReference>
<evidence type="ECO:0000313" key="12">
    <source>
        <dbReference type="EMBL" id="KAH6597882.1"/>
    </source>
</evidence>
<keyword evidence="6" id="KW-0418">Kinase</keyword>
<dbReference type="EMBL" id="JAFCIX010000127">
    <property type="protein sequence ID" value="KAH6597882.1"/>
    <property type="molecule type" value="Genomic_DNA"/>
</dbReference>
<evidence type="ECO:0000256" key="9">
    <source>
        <dbReference type="ARBA" id="ARBA00048679"/>
    </source>
</evidence>
<dbReference type="InterPro" id="IPR011009">
    <property type="entry name" value="Kinase-like_dom_sf"/>
</dbReference>
<dbReference type="Proteomes" id="UP001648503">
    <property type="component" value="Unassembled WGS sequence"/>
</dbReference>
<keyword evidence="3" id="KW-0723">Serine/threonine-protein kinase</keyword>
<proteinExistence type="predicted"/>
<name>A0ABQ8FGP5_9FUNG</name>
<dbReference type="EC" id="2.7.11.1" evidence="2"/>
<dbReference type="Gene3D" id="1.10.510.10">
    <property type="entry name" value="Transferase(Phosphotransferase) domain 1"/>
    <property type="match status" value="1"/>
</dbReference>
<keyword evidence="13" id="KW-1185">Reference proteome</keyword>
<evidence type="ECO:0000256" key="2">
    <source>
        <dbReference type="ARBA" id="ARBA00012513"/>
    </source>
</evidence>
<feature type="region of interest" description="Disordered" evidence="10">
    <location>
        <begin position="74"/>
        <end position="134"/>
    </location>
</feature>